<comment type="caution">
    <text evidence="2">The sequence shown here is derived from an EMBL/GenBank/DDBJ whole genome shotgun (WGS) entry which is preliminary data.</text>
</comment>
<evidence type="ECO:0000313" key="3">
    <source>
        <dbReference type="Proteomes" id="UP000279994"/>
    </source>
</evidence>
<feature type="signal peptide" evidence="1">
    <location>
        <begin position="1"/>
        <end position="24"/>
    </location>
</feature>
<evidence type="ECO:0000256" key="1">
    <source>
        <dbReference type="SAM" id="SignalP"/>
    </source>
</evidence>
<dbReference type="PANTHER" id="PTHR36507:SF1">
    <property type="entry name" value="BLL1555 PROTEIN"/>
    <property type="match status" value="1"/>
</dbReference>
<dbReference type="Gene3D" id="2.60.40.420">
    <property type="entry name" value="Cupredoxins - blue copper proteins"/>
    <property type="match status" value="1"/>
</dbReference>
<keyword evidence="1" id="KW-0732">Signal</keyword>
<dbReference type="Gene3D" id="2.60.40.10">
    <property type="entry name" value="Immunoglobulins"/>
    <property type="match status" value="1"/>
</dbReference>
<dbReference type="InterPro" id="IPR036116">
    <property type="entry name" value="FN3_sf"/>
</dbReference>
<protein>
    <recommendedName>
        <fullName evidence="4">EfeO-type cupredoxin-like domain-containing protein</fullName>
    </recommendedName>
</protein>
<evidence type="ECO:0000313" key="2">
    <source>
        <dbReference type="EMBL" id="RNM15928.1"/>
    </source>
</evidence>
<accession>A0A3N0GUU5</accession>
<dbReference type="InterPro" id="IPR013783">
    <property type="entry name" value="Ig-like_fold"/>
</dbReference>
<name>A0A3N0GUU5_9ACTN</name>
<keyword evidence="3" id="KW-1185">Reference proteome</keyword>
<reference evidence="2 3" key="1">
    <citation type="submission" date="2018-11" db="EMBL/GenBank/DDBJ databases">
        <authorList>
            <person name="Li F."/>
        </authorList>
    </citation>
    <scope>NUCLEOTIDE SEQUENCE [LARGE SCALE GENOMIC DNA]</scope>
    <source>
        <strain evidence="2 3">Gsoil 818</strain>
    </source>
</reference>
<dbReference type="InterPro" id="IPR052721">
    <property type="entry name" value="ET_Amicyanin"/>
</dbReference>
<dbReference type="GO" id="GO:0005975">
    <property type="term" value="P:carbohydrate metabolic process"/>
    <property type="evidence" value="ECO:0007669"/>
    <property type="project" value="UniProtKB-ARBA"/>
</dbReference>
<proteinExistence type="predicted"/>
<feature type="chain" id="PRO_5038895079" description="EfeO-type cupredoxin-like domain-containing protein" evidence="1">
    <location>
        <begin position="25"/>
        <end position="187"/>
    </location>
</feature>
<dbReference type="EMBL" id="RJSF01000019">
    <property type="protein sequence ID" value="RNM15928.1"/>
    <property type="molecule type" value="Genomic_DNA"/>
</dbReference>
<gene>
    <name evidence="2" type="ORF">EFL26_07105</name>
</gene>
<dbReference type="AlphaFoldDB" id="A0A3N0GUU5"/>
<dbReference type="InterPro" id="IPR008972">
    <property type="entry name" value="Cupredoxin"/>
</dbReference>
<sequence>MVPLLGPFLGLVVAVVGTPAAATSAVVSVQDFSFTPATVTVGQSETVTWAFRALHTTTSNQGFWDSGARASGDYVVTFPDAGSFGYHCSMHPSMTGRVRVPVRATGTAATGWRLRWTARTSTPADRRFDVQVRRAGSTTWTWLRRATARRAALFDPSRRGSYLVRARTRNVGAGISGWSPPLTVPIA</sequence>
<organism evidence="2 3">
    <name type="scientific">Nocardioides pocheonensis</name>
    <dbReference type="NCBI Taxonomy" id="661485"/>
    <lineage>
        <taxon>Bacteria</taxon>
        <taxon>Bacillati</taxon>
        <taxon>Actinomycetota</taxon>
        <taxon>Actinomycetes</taxon>
        <taxon>Propionibacteriales</taxon>
        <taxon>Nocardioidaceae</taxon>
        <taxon>Nocardioides</taxon>
    </lineage>
</organism>
<dbReference type="SUPFAM" id="SSF49503">
    <property type="entry name" value="Cupredoxins"/>
    <property type="match status" value="1"/>
</dbReference>
<dbReference type="SUPFAM" id="SSF49265">
    <property type="entry name" value="Fibronectin type III"/>
    <property type="match status" value="1"/>
</dbReference>
<dbReference type="Proteomes" id="UP000279994">
    <property type="component" value="Unassembled WGS sequence"/>
</dbReference>
<evidence type="ECO:0008006" key="4">
    <source>
        <dbReference type="Google" id="ProtNLM"/>
    </source>
</evidence>
<dbReference type="PANTHER" id="PTHR36507">
    <property type="entry name" value="BLL1555 PROTEIN"/>
    <property type="match status" value="1"/>
</dbReference>